<dbReference type="SMART" id="SM00470">
    <property type="entry name" value="ParB"/>
    <property type="match status" value="1"/>
</dbReference>
<reference evidence="3" key="1">
    <citation type="submission" date="2022-10" db="EMBL/GenBank/DDBJ databases">
        <title>The complete genomes of actinobacterial strains from the NBC collection.</title>
        <authorList>
            <person name="Joergensen T.S."/>
            <person name="Alvarez Arevalo M."/>
            <person name="Sterndorff E.B."/>
            <person name="Faurdal D."/>
            <person name="Vuksanovic O."/>
            <person name="Mourched A.-S."/>
            <person name="Charusanti P."/>
            <person name="Shaw S."/>
            <person name="Blin K."/>
            <person name="Weber T."/>
        </authorList>
    </citation>
    <scope>NUCLEOTIDE SEQUENCE</scope>
    <source>
        <strain evidence="3">NBC_00003</strain>
    </source>
</reference>
<evidence type="ECO:0000313" key="3">
    <source>
        <dbReference type="EMBL" id="WTW62812.1"/>
    </source>
</evidence>
<dbReference type="EMBL" id="CP108318">
    <property type="protein sequence ID" value="WTW62812.1"/>
    <property type="molecule type" value="Genomic_DNA"/>
</dbReference>
<feature type="region of interest" description="Disordered" evidence="1">
    <location>
        <begin position="229"/>
        <end position="259"/>
    </location>
</feature>
<proteinExistence type="predicted"/>
<feature type="region of interest" description="Disordered" evidence="1">
    <location>
        <begin position="1"/>
        <end position="30"/>
    </location>
</feature>
<evidence type="ECO:0000259" key="2">
    <source>
        <dbReference type="SMART" id="SM00470"/>
    </source>
</evidence>
<accession>A0AAU2V5U1</accession>
<sequence length="341" mass="36744">MTLQLSVADTDTDQAPSPAATPAPTAVGPHGRRATVAISALLPSDSPRVNGEVNDHIKLLAELDAPLPPILVHRPTMRVIDGMHRLRGAELRGEKEVEVMFFDGEPEDAFALAVKLNVAHGLPLTLADRTAAATRIVTARPQWSDRRIAATTGLAASTIAAIRRRSTTQHEQSNTRLGRDGRIRPLHAAEGRRRASEIIAAHPEASLREIAQRAGIATATAKDVRDRIRLGQDPVAPRPRTPSTAAQSTTDRAAAGRATTRTSAAAISLMLPNMGKDPSLRTEAGRTLLHLLSLHAIGDEAKWSRLAQSVPVHRAGMLAQAARRCAEHWLRLAHELEMRCP</sequence>
<dbReference type="InterPro" id="IPR036086">
    <property type="entry name" value="ParB/Sulfiredoxin_sf"/>
</dbReference>
<dbReference type="InterPro" id="IPR003115">
    <property type="entry name" value="ParB_N"/>
</dbReference>
<feature type="domain" description="ParB-like N-terminal" evidence="2">
    <location>
        <begin position="34"/>
        <end position="118"/>
    </location>
</feature>
<name>A0AAU2V5U1_9ACTN</name>
<feature type="compositionally biased region" description="Low complexity" evidence="1">
    <location>
        <begin position="249"/>
        <end position="259"/>
    </location>
</feature>
<dbReference type="SUPFAM" id="SSF110849">
    <property type="entry name" value="ParB/Sulfiredoxin"/>
    <property type="match status" value="1"/>
</dbReference>
<organism evidence="3">
    <name type="scientific">Streptomyces sp. NBC_00003</name>
    <dbReference type="NCBI Taxonomy" id="2903608"/>
    <lineage>
        <taxon>Bacteria</taxon>
        <taxon>Bacillati</taxon>
        <taxon>Actinomycetota</taxon>
        <taxon>Actinomycetes</taxon>
        <taxon>Kitasatosporales</taxon>
        <taxon>Streptomycetaceae</taxon>
        <taxon>Streptomyces</taxon>
    </lineage>
</organism>
<protein>
    <submittedName>
        <fullName evidence="3">ParB N-terminal domain-containing protein</fullName>
    </submittedName>
</protein>
<gene>
    <name evidence="3" type="ORF">OG549_20370</name>
</gene>
<dbReference type="AlphaFoldDB" id="A0AAU2V5U1"/>
<feature type="compositionally biased region" description="Low complexity" evidence="1">
    <location>
        <begin position="13"/>
        <end position="26"/>
    </location>
</feature>
<evidence type="ECO:0000256" key="1">
    <source>
        <dbReference type="SAM" id="MobiDB-lite"/>
    </source>
</evidence>